<protein>
    <submittedName>
        <fullName evidence="1">Uncharacterized protein</fullName>
    </submittedName>
</protein>
<dbReference type="EMBL" id="AB263748">
    <property type="protein sequence ID" value="BAF37780.1"/>
    <property type="molecule type" value="Genomic_DNA"/>
</dbReference>
<organism evidence="1">
    <name type="scientific">Ipomoea trifida</name>
    <name type="common">Morning glory</name>
    <dbReference type="NCBI Taxonomy" id="35884"/>
    <lineage>
        <taxon>Eukaryota</taxon>
        <taxon>Viridiplantae</taxon>
        <taxon>Streptophyta</taxon>
        <taxon>Embryophyta</taxon>
        <taxon>Tracheophyta</taxon>
        <taxon>Spermatophyta</taxon>
        <taxon>Magnoliopsida</taxon>
        <taxon>eudicotyledons</taxon>
        <taxon>Gunneridae</taxon>
        <taxon>Pentapetalae</taxon>
        <taxon>asterids</taxon>
        <taxon>lamiids</taxon>
        <taxon>Solanales</taxon>
        <taxon>Convolvulaceae</taxon>
        <taxon>Ipomoeeae</taxon>
        <taxon>Ipomoea</taxon>
    </lineage>
</organism>
<reference evidence="1" key="1">
    <citation type="journal article" date="2007" name="Sex. Plant Reprod.">
        <title>Physical size of the S locus region defined by genetic recombination and genome sequencing in Ipomoea trifida, Convolvulaceae.</title>
        <authorList>
            <person name="Rahman M.H."/>
            <person name="Tsuchiya T."/>
            <person name="Suwabe K."/>
            <person name="Kohori J."/>
            <person name="Tomita R.N."/>
            <person name="Kagaya Y."/>
            <person name="Kobayashi I."/>
            <person name="Kakeda K."/>
            <person name="Kowyama Y."/>
        </authorList>
    </citation>
    <scope>NUCLEOTIDE SEQUENCE</scope>
</reference>
<sequence>MPSSAKEKADQLVAFSDDWKSRDSLVTFSNHYEDISTASNNSANVDGFFSFVAPSLVSPRVKMICSSVILRHCRKRFMVAFSNDWKMHASLVTFSNRYEDISTASNNSADIDSFFSSVAPSLVSLRVKMICSSMFPNKALGPDGKNLGSTNTFGM</sequence>
<dbReference type="AlphaFoldDB" id="A0PAB7"/>
<name>A0PAB7_IPOTF</name>
<accession>A0PAB7</accession>
<proteinExistence type="predicted"/>
<evidence type="ECO:0000313" key="1">
    <source>
        <dbReference type="EMBL" id="BAF37780.1"/>
    </source>
</evidence>